<feature type="region of interest" description="Disordered" evidence="1">
    <location>
        <begin position="86"/>
        <end position="108"/>
    </location>
</feature>
<organism evidence="2 3">
    <name type="scientific">Favolaschia claudopus</name>
    <dbReference type="NCBI Taxonomy" id="2862362"/>
    <lineage>
        <taxon>Eukaryota</taxon>
        <taxon>Fungi</taxon>
        <taxon>Dikarya</taxon>
        <taxon>Basidiomycota</taxon>
        <taxon>Agaricomycotina</taxon>
        <taxon>Agaricomycetes</taxon>
        <taxon>Agaricomycetidae</taxon>
        <taxon>Agaricales</taxon>
        <taxon>Marasmiineae</taxon>
        <taxon>Mycenaceae</taxon>
        <taxon>Favolaschia</taxon>
    </lineage>
</organism>
<reference evidence="2 3" key="1">
    <citation type="journal article" date="2024" name="J Genomics">
        <title>Draft genome sequencing and assembly of Favolaschia claudopus CIRM-BRFM 2984 isolated from oak limbs.</title>
        <authorList>
            <person name="Navarro D."/>
            <person name="Drula E."/>
            <person name="Chaduli D."/>
            <person name="Cazenave R."/>
            <person name="Ahrendt S."/>
            <person name="Wang J."/>
            <person name="Lipzen A."/>
            <person name="Daum C."/>
            <person name="Barry K."/>
            <person name="Grigoriev I.V."/>
            <person name="Favel A."/>
            <person name="Rosso M.N."/>
            <person name="Martin F."/>
        </authorList>
    </citation>
    <scope>NUCLEOTIDE SEQUENCE [LARGE SCALE GENOMIC DNA]</scope>
    <source>
        <strain evidence="2 3">CIRM-BRFM 2984</strain>
    </source>
</reference>
<accession>A0AAW0C9W9</accession>
<gene>
    <name evidence="2" type="ORF">R3P38DRAFT_2771587</name>
</gene>
<evidence type="ECO:0000313" key="2">
    <source>
        <dbReference type="EMBL" id="KAK7036069.1"/>
    </source>
</evidence>
<feature type="compositionally biased region" description="Basic and acidic residues" evidence="1">
    <location>
        <begin position="37"/>
        <end position="46"/>
    </location>
</feature>
<evidence type="ECO:0000256" key="1">
    <source>
        <dbReference type="SAM" id="MobiDB-lite"/>
    </source>
</evidence>
<dbReference type="Proteomes" id="UP001362999">
    <property type="component" value="Unassembled WGS sequence"/>
</dbReference>
<comment type="caution">
    <text evidence="2">The sequence shown here is derived from an EMBL/GenBank/DDBJ whole genome shotgun (WGS) entry which is preliminary data.</text>
</comment>
<evidence type="ECO:0000313" key="3">
    <source>
        <dbReference type="Proteomes" id="UP001362999"/>
    </source>
</evidence>
<proteinExistence type="predicted"/>
<sequence>MYRDGRTSDEMEELEHYVLALGKYTIFTPVLSSRRLESRAASDRQRQSVPDHYSAHSDEESMVLEVDDNTLRKYARALSCRRCSGRQHDMRVEEVESDNGTKRRGGNP</sequence>
<protein>
    <submittedName>
        <fullName evidence="2">Uncharacterized protein</fullName>
    </submittedName>
</protein>
<feature type="region of interest" description="Disordered" evidence="1">
    <location>
        <begin position="37"/>
        <end position="61"/>
    </location>
</feature>
<dbReference type="AlphaFoldDB" id="A0AAW0C9W9"/>
<keyword evidence="3" id="KW-1185">Reference proteome</keyword>
<name>A0AAW0C9W9_9AGAR</name>
<dbReference type="EMBL" id="JAWWNJ010000019">
    <property type="protein sequence ID" value="KAK7036069.1"/>
    <property type="molecule type" value="Genomic_DNA"/>
</dbReference>